<dbReference type="GO" id="GO:0003723">
    <property type="term" value="F:RNA binding"/>
    <property type="evidence" value="ECO:0007669"/>
    <property type="project" value="TreeGrafter"/>
</dbReference>
<comment type="subunit">
    <text evidence="7">Component of the eukaryotic translation initiation factor 3 (eIF-3) complex.</text>
</comment>
<dbReference type="GO" id="GO:0001732">
    <property type="term" value="P:formation of cytoplasmic translation initiation complex"/>
    <property type="evidence" value="ECO:0007669"/>
    <property type="project" value="UniProtKB-UniRule"/>
</dbReference>
<reference evidence="9" key="1">
    <citation type="submission" date="2014-02" db="EMBL/GenBank/DDBJ databases">
        <authorList>
            <person name="Genoscope - CEA"/>
        </authorList>
    </citation>
    <scope>NUCLEOTIDE SEQUENCE</scope>
    <source>
        <strain evidence="9">LS3</strain>
    </source>
</reference>
<dbReference type="PANTHER" id="PTHR19877">
    <property type="entry name" value="EUKARYOTIC TRANSLATION INITIATION FACTOR 3 SUBUNIT I"/>
    <property type="match status" value="1"/>
</dbReference>
<dbReference type="GO" id="GO:0003743">
    <property type="term" value="F:translation initiation factor activity"/>
    <property type="evidence" value="ECO:0007669"/>
    <property type="project" value="UniProtKB-UniRule"/>
</dbReference>
<dbReference type="Gene3D" id="2.130.10.10">
    <property type="entry name" value="YVTN repeat-like/Quinoprotein amine dehydrogenase"/>
    <property type="match status" value="1"/>
</dbReference>
<dbReference type="FunFam" id="2.130.10.10:FF:000127">
    <property type="entry name" value="Eukaryotic translation initiation factor 3 subunit I"/>
    <property type="match status" value="1"/>
</dbReference>
<evidence type="ECO:0000256" key="8">
    <source>
        <dbReference type="PROSITE-ProRule" id="PRU00221"/>
    </source>
</evidence>
<dbReference type="InterPro" id="IPR036322">
    <property type="entry name" value="WD40_repeat_dom_sf"/>
</dbReference>
<dbReference type="InterPro" id="IPR001680">
    <property type="entry name" value="WD40_rpt"/>
</dbReference>
<dbReference type="PANTHER" id="PTHR19877:SF1">
    <property type="entry name" value="EUKARYOTIC TRANSLATION INITIATION FACTOR 3 SUBUNIT I"/>
    <property type="match status" value="1"/>
</dbReference>
<comment type="similarity">
    <text evidence="7">Belongs to the eIF-3 subunit I family.</text>
</comment>
<feature type="repeat" description="WD" evidence="8">
    <location>
        <begin position="6"/>
        <end position="47"/>
    </location>
</feature>
<evidence type="ECO:0000256" key="5">
    <source>
        <dbReference type="ARBA" id="ARBA00022917"/>
    </source>
</evidence>
<feature type="repeat" description="WD" evidence="8">
    <location>
        <begin position="48"/>
        <end position="89"/>
    </location>
</feature>
<gene>
    <name evidence="7" type="primary">TIF34</name>
    <name evidence="9" type="ORF">GNLVRS02_ARAD1D03564g</name>
</gene>
<dbReference type="PROSITE" id="PS00678">
    <property type="entry name" value="WD_REPEATS_1"/>
    <property type="match status" value="1"/>
</dbReference>
<dbReference type="GO" id="GO:0016282">
    <property type="term" value="C:eukaryotic 43S preinitiation complex"/>
    <property type="evidence" value="ECO:0007669"/>
    <property type="project" value="UniProtKB-UniRule"/>
</dbReference>
<dbReference type="GO" id="GO:0071541">
    <property type="term" value="C:eukaryotic translation initiation factor 3 complex, eIF3m"/>
    <property type="evidence" value="ECO:0007669"/>
    <property type="project" value="TreeGrafter"/>
</dbReference>
<dbReference type="InterPro" id="IPR027525">
    <property type="entry name" value="eIF3i"/>
</dbReference>
<evidence type="ECO:0000313" key="9">
    <source>
        <dbReference type="EMBL" id="CDP37094.1"/>
    </source>
</evidence>
<keyword evidence="4" id="KW-0677">Repeat</keyword>
<evidence type="ECO:0000256" key="1">
    <source>
        <dbReference type="ARBA" id="ARBA00022490"/>
    </source>
</evidence>
<feature type="repeat" description="WD" evidence="8">
    <location>
        <begin position="187"/>
        <end position="228"/>
    </location>
</feature>
<keyword evidence="2 7" id="KW-0396">Initiation factor</keyword>
<dbReference type="CDD" id="cd00200">
    <property type="entry name" value="WD40"/>
    <property type="match status" value="1"/>
</dbReference>
<comment type="function">
    <text evidence="7">Component of the eukaryotic translation initiation factor 3 (eIF-3) complex, which is involved in protein synthesis of a specialized repertoire of mRNAs and, together with other initiation factors, stimulates binding of mRNA and methionyl-tRNAi to the 40S ribosome. The eIF-3 complex specifically targets and initiates translation of a subset of mRNAs involved in cell proliferation.</text>
</comment>
<dbReference type="PROSITE" id="PS50082">
    <property type="entry name" value="WD_REPEATS_2"/>
    <property type="match status" value="4"/>
</dbReference>
<dbReference type="PhylomeDB" id="A0A060T8H3"/>
<sequence>MRPIVLKGHERPLTQVKYNKEGDLLFSTARDKIVSVWYGHNGERLGTLNGHEGAVMTVDVDPTSTVALTGSADLTIRLWDVQTGKCLFVWETAASVKRVEFSVDAKYFLAVTEEHMGKRGSIFIYKVDVNGGENQQVEPVRVIENPMGESKMTFAAWIYDGKHIVAGHADGSVSKYDSETGEKVLTGKGHEQIVTDLQTSPDKTYFITSSKDKTAKLFIVDTLENIKTYVADAPMNTASITPVKDYVILGGGQEAKDVTTTGSREGKFHSRFYHKLFEDEIGSVKGHFGPVNTLAVHPRGTSYASGAEDGYIRIHHFEKNYFDFYYDVERP</sequence>
<dbReference type="EMBL" id="HG937694">
    <property type="protein sequence ID" value="CDP37094.1"/>
    <property type="molecule type" value="Genomic_DNA"/>
</dbReference>
<keyword evidence="3 8" id="KW-0853">WD repeat</keyword>
<dbReference type="GO" id="GO:0033290">
    <property type="term" value="C:eukaryotic 48S preinitiation complex"/>
    <property type="evidence" value="ECO:0007669"/>
    <property type="project" value="UniProtKB-UniRule"/>
</dbReference>
<evidence type="ECO:0000256" key="7">
    <source>
        <dbReference type="HAMAP-Rule" id="MF_03008"/>
    </source>
</evidence>
<evidence type="ECO:0000256" key="3">
    <source>
        <dbReference type="ARBA" id="ARBA00022574"/>
    </source>
</evidence>
<dbReference type="PROSITE" id="PS50294">
    <property type="entry name" value="WD_REPEATS_REGION"/>
    <property type="match status" value="2"/>
</dbReference>
<dbReference type="SMART" id="SM00320">
    <property type="entry name" value="WD40"/>
    <property type="match status" value="6"/>
</dbReference>
<name>A0A060T8H3_BLAAD</name>
<organism evidence="9">
    <name type="scientific">Blastobotrys adeninivorans</name>
    <name type="common">Yeast</name>
    <name type="synonym">Arxula adeninivorans</name>
    <dbReference type="NCBI Taxonomy" id="409370"/>
    <lineage>
        <taxon>Eukaryota</taxon>
        <taxon>Fungi</taxon>
        <taxon>Dikarya</taxon>
        <taxon>Ascomycota</taxon>
        <taxon>Saccharomycotina</taxon>
        <taxon>Dipodascomycetes</taxon>
        <taxon>Dipodascales</taxon>
        <taxon>Trichomonascaceae</taxon>
        <taxon>Blastobotrys</taxon>
    </lineage>
</organism>
<dbReference type="InterPro" id="IPR019775">
    <property type="entry name" value="WD40_repeat_CS"/>
</dbReference>
<evidence type="ECO:0000256" key="6">
    <source>
        <dbReference type="ARBA" id="ARBA00038394"/>
    </source>
</evidence>
<reference evidence="9" key="2">
    <citation type="submission" date="2014-06" db="EMBL/GenBank/DDBJ databases">
        <title>The complete genome of Blastobotrys (Arxula) adeninivorans LS3 - a yeast of biotechnological interest.</title>
        <authorList>
            <person name="Kunze G."/>
            <person name="Gaillardin C."/>
            <person name="Czernicka M."/>
            <person name="Durrens P."/>
            <person name="Martin T."/>
            <person name="Boer E."/>
            <person name="Gabaldon T."/>
            <person name="Cruz J."/>
            <person name="Talla E."/>
            <person name="Marck C."/>
            <person name="Goffeau A."/>
            <person name="Barbe V."/>
            <person name="Baret P."/>
            <person name="Baronian K."/>
            <person name="Beier S."/>
            <person name="Bleykasten C."/>
            <person name="Bode R."/>
            <person name="Casaregola S."/>
            <person name="Despons L."/>
            <person name="Fairhead C."/>
            <person name="Giersberg M."/>
            <person name="Gierski P."/>
            <person name="Hahnel U."/>
            <person name="Hartmann A."/>
            <person name="Jankowska D."/>
            <person name="Jubin C."/>
            <person name="Jung P."/>
            <person name="Lafontaine I."/>
            <person name="Leh-Louis V."/>
            <person name="Lemaire M."/>
            <person name="Marcet-Houben M."/>
            <person name="Mascher M."/>
            <person name="Morel G."/>
            <person name="Richard G.-F."/>
            <person name="Riechen J."/>
            <person name="Sacerdot C."/>
            <person name="Sarkar A."/>
            <person name="Savel G."/>
            <person name="Schacherer J."/>
            <person name="Sherman D."/>
            <person name="Straub M.-L."/>
            <person name="Stein N."/>
            <person name="Thierry A."/>
            <person name="Trautwein-Schult A."/>
            <person name="Westhof E."/>
            <person name="Worch S."/>
            <person name="Dujon B."/>
            <person name="Souciet J.-L."/>
            <person name="Wincker P."/>
            <person name="Scholz U."/>
            <person name="Neuveglise N."/>
        </authorList>
    </citation>
    <scope>NUCLEOTIDE SEQUENCE</scope>
    <source>
        <strain evidence="9">LS3</strain>
    </source>
</reference>
<evidence type="ECO:0000256" key="2">
    <source>
        <dbReference type="ARBA" id="ARBA00022540"/>
    </source>
</evidence>
<dbReference type="SUPFAM" id="SSF50978">
    <property type="entry name" value="WD40 repeat-like"/>
    <property type="match status" value="1"/>
</dbReference>
<dbReference type="InterPro" id="IPR015943">
    <property type="entry name" value="WD40/YVTN_repeat-like_dom_sf"/>
</dbReference>
<comment type="similarity">
    <text evidence="6">Belongs to the WD repeat STRAP family.</text>
</comment>
<dbReference type="Pfam" id="PF24805">
    <property type="entry name" value="EIF3I"/>
    <property type="match status" value="1"/>
</dbReference>
<keyword evidence="1 7" id="KW-0963">Cytoplasm</keyword>
<evidence type="ECO:0000256" key="4">
    <source>
        <dbReference type="ARBA" id="ARBA00022737"/>
    </source>
</evidence>
<dbReference type="HAMAP" id="MF_03008">
    <property type="entry name" value="eIF3i"/>
    <property type="match status" value="1"/>
</dbReference>
<keyword evidence="5 7" id="KW-0648">Protein biosynthesis</keyword>
<dbReference type="AlphaFoldDB" id="A0A060T8H3"/>
<accession>A0A060T8H3</accession>
<comment type="subcellular location">
    <subcellularLocation>
        <location evidence="7">Cytoplasm</location>
    </subcellularLocation>
</comment>
<feature type="repeat" description="WD" evidence="8">
    <location>
        <begin position="284"/>
        <end position="314"/>
    </location>
</feature>
<proteinExistence type="inferred from homology"/>
<protein>
    <recommendedName>
        <fullName evidence="7">Eukaryotic translation initiation factor 3 subunit I</fullName>
        <shortName evidence="7">eIF3i</shortName>
    </recommendedName>
    <alternativeName>
        <fullName evidence="7">Eukaryotic translation initiation factor 3 39 kDa subunit homolog</fullName>
        <shortName evidence="7">eIF-3 39 kDa subunit homolog</shortName>
    </alternativeName>
</protein>